<dbReference type="Gene3D" id="3.40.50.300">
    <property type="entry name" value="P-loop containing nucleotide triphosphate hydrolases"/>
    <property type="match status" value="1"/>
</dbReference>
<dbReference type="Proteomes" id="UP000240883">
    <property type="component" value="Unassembled WGS sequence"/>
</dbReference>
<dbReference type="GO" id="GO:0006139">
    <property type="term" value="P:nucleobase-containing compound metabolic process"/>
    <property type="evidence" value="ECO:0007669"/>
    <property type="project" value="InterPro"/>
</dbReference>
<dbReference type="InterPro" id="IPR033690">
    <property type="entry name" value="Adenylat_kinase_CS"/>
</dbReference>
<comment type="similarity">
    <text evidence="4">Belongs to the adenylate kinase family.</text>
</comment>
<evidence type="ECO:0000256" key="1">
    <source>
        <dbReference type="ARBA" id="ARBA00022679"/>
    </source>
</evidence>
<dbReference type="CDD" id="cd01428">
    <property type="entry name" value="ADK"/>
    <property type="match status" value="1"/>
</dbReference>
<dbReference type="GO" id="GO:0005524">
    <property type="term" value="F:ATP binding"/>
    <property type="evidence" value="ECO:0007669"/>
    <property type="project" value="InterPro"/>
</dbReference>
<dbReference type="PANTHER" id="PTHR23359">
    <property type="entry name" value="NUCLEOTIDE KINASE"/>
    <property type="match status" value="1"/>
</dbReference>
<protein>
    <submittedName>
        <fullName evidence="5">Adenylate kinase 1 ATP binding protein</fullName>
    </submittedName>
</protein>
<keyword evidence="3 4" id="KW-0418">Kinase</keyword>
<dbReference type="STRING" id="1448308.A0A2T2NLZ1"/>
<dbReference type="OrthoDB" id="442176at2759"/>
<keyword evidence="2" id="KW-0547">Nucleotide-binding</keyword>
<keyword evidence="1 4" id="KW-0808">Transferase</keyword>
<sequence length="198" mass="22189">MAVVAPSRCRSGFAIIFVLGAPGAGKGTLSAHLAQKHDILHYSVGDSLRSWMRENRGTDLAAQIQDRLDNQGFLTSKELYPFICGAISEAIIKSKGKCKGVIVDGFPRCVEQLESFDTWVAQDKLPPALGNDGQPRTSTRPDIVLLFEVSEENARARYLGRGRDDNDSREKFERRFAEYRRETLVVEEAYEQRGILLR</sequence>
<accession>A0A2T2NLZ1</accession>
<organism evidence="5 6">
    <name type="scientific">Corynespora cassiicola Philippines</name>
    <dbReference type="NCBI Taxonomy" id="1448308"/>
    <lineage>
        <taxon>Eukaryota</taxon>
        <taxon>Fungi</taxon>
        <taxon>Dikarya</taxon>
        <taxon>Ascomycota</taxon>
        <taxon>Pezizomycotina</taxon>
        <taxon>Dothideomycetes</taxon>
        <taxon>Pleosporomycetidae</taxon>
        <taxon>Pleosporales</taxon>
        <taxon>Corynesporascaceae</taxon>
        <taxon>Corynespora</taxon>
    </lineage>
</organism>
<feature type="non-terminal residue" evidence="5">
    <location>
        <position position="198"/>
    </location>
</feature>
<dbReference type="SUPFAM" id="SSF52540">
    <property type="entry name" value="P-loop containing nucleoside triphosphate hydrolases"/>
    <property type="match status" value="1"/>
</dbReference>
<keyword evidence="6" id="KW-1185">Reference proteome</keyword>
<dbReference type="InterPro" id="IPR027417">
    <property type="entry name" value="P-loop_NTPase"/>
</dbReference>
<dbReference type="GO" id="GO:0019205">
    <property type="term" value="F:nucleobase-containing compound kinase activity"/>
    <property type="evidence" value="ECO:0007669"/>
    <property type="project" value="InterPro"/>
</dbReference>
<dbReference type="AlphaFoldDB" id="A0A2T2NLZ1"/>
<dbReference type="EMBL" id="KZ678136">
    <property type="protein sequence ID" value="PSN66452.1"/>
    <property type="molecule type" value="Genomic_DNA"/>
</dbReference>
<dbReference type="PRINTS" id="PR00094">
    <property type="entry name" value="ADENYLTKNASE"/>
</dbReference>
<gene>
    <name evidence="5" type="ORF">BS50DRAFT_526501</name>
</gene>
<reference evidence="5 6" key="1">
    <citation type="journal article" date="2018" name="Front. Microbiol.">
        <title>Genome-Wide Analysis of Corynespora cassiicola Leaf Fall Disease Putative Effectors.</title>
        <authorList>
            <person name="Lopez D."/>
            <person name="Ribeiro S."/>
            <person name="Label P."/>
            <person name="Fumanal B."/>
            <person name="Venisse J.S."/>
            <person name="Kohler A."/>
            <person name="de Oliveira R.R."/>
            <person name="Labutti K."/>
            <person name="Lipzen A."/>
            <person name="Lail K."/>
            <person name="Bauer D."/>
            <person name="Ohm R.A."/>
            <person name="Barry K.W."/>
            <person name="Spatafora J."/>
            <person name="Grigoriev I.V."/>
            <person name="Martin F.M."/>
            <person name="Pujade-Renaud V."/>
        </authorList>
    </citation>
    <scope>NUCLEOTIDE SEQUENCE [LARGE SCALE GENOMIC DNA]</scope>
    <source>
        <strain evidence="5 6">Philippines</strain>
    </source>
</reference>
<evidence type="ECO:0000256" key="3">
    <source>
        <dbReference type="ARBA" id="ARBA00022777"/>
    </source>
</evidence>
<name>A0A2T2NLZ1_CORCC</name>
<dbReference type="Pfam" id="PF00406">
    <property type="entry name" value="ADK"/>
    <property type="match status" value="1"/>
</dbReference>
<proteinExistence type="inferred from homology"/>
<evidence type="ECO:0000313" key="5">
    <source>
        <dbReference type="EMBL" id="PSN66452.1"/>
    </source>
</evidence>
<dbReference type="PROSITE" id="PS00113">
    <property type="entry name" value="ADENYLATE_KINASE"/>
    <property type="match status" value="1"/>
</dbReference>
<evidence type="ECO:0000256" key="4">
    <source>
        <dbReference type="RuleBase" id="RU003330"/>
    </source>
</evidence>
<evidence type="ECO:0000256" key="2">
    <source>
        <dbReference type="ARBA" id="ARBA00022741"/>
    </source>
</evidence>
<evidence type="ECO:0000313" key="6">
    <source>
        <dbReference type="Proteomes" id="UP000240883"/>
    </source>
</evidence>
<dbReference type="InterPro" id="IPR000850">
    <property type="entry name" value="Adenylat/UMP-CMP_kin"/>
</dbReference>